<dbReference type="HOGENOM" id="CLU_868052_0_0_11"/>
<comment type="subcellular location">
    <subcellularLocation>
        <location evidence="1">Membrane</location>
    </subcellularLocation>
</comment>
<dbReference type="GO" id="GO:0016020">
    <property type="term" value="C:membrane"/>
    <property type="evidence" value="ECO:0007669"/>
    <property type="project" value="UniProtKB-SubCell"/>
</dbReference>
<dbReference type="eggNOG" id="ENOG5033U7D">
    <property type="taxonomic scope" value="Bacteria"/>
</dbReference>
<dbReference type="KEGG" id="fsy:FsymDg_2051"/>
<reference evidence="5 6" key="1">
    <citation type="submission" date="2011-05" db="EMBL/GenBank/DDBJ databases">
        <title>Complete sequence of chromosome of Frankia symbiont of Datisca glomerata.</title>
        <authorList>
            <consortium name="US DOE Joint Genome Institute"/>
            <person name="Lucas S."/>
            <person name="Han J."/>
            <person name="Lapidus A."/>
            <person name="Cheng J.-F."/>
            <person name="Goodwin L."/>
            <person name="Pitluck S."/>
            <person name="Peters L."/>
            <person name="Mikhailova N."/>
            <person name="Chertkov O."/>
            <person name="Teshima H."/>
            <person name="Han C."/>
            <person name="Tapia R."/>
            <person name="Land M."/>
            <person name="Hauser L."/>
            <person name="Kyrpides N."/>
            <person name="Ivanova N."/>
            <person name="Pagani I."/>
            <person name="Berry A."/>
            <person name="Pawlowski K."/>
            <person name="Persson T."/>
            <person name="Vanden Heuvel B."/>
            <person name="Benson D."/>
            <person name="Woyke T."/>
        </authorList>
    </citation>
    <scope>NUCLEOTIDE SEQUENCE [LARGE SCALE GENOMIC DNA]</scope>
    <source>
        <strain evidence="6">4085684</strain>
    </source>
</reference>
<evidence type="ECO:0000256" key="4">
    <source>
        <dbReference type="SAM" id="Phobius"/>
    </source>
</evidence>
<proteinExistence type="predicted"/>
<feature type="compositionally biased region" description="Low complexity" evidence="3">
    <location>
        <begin position="97"/>
        <end position="113"/>
    </location>
</feature>
<keyword evidence="4" id="KW-0812">Transmembrane</keyword>
<evidence type="ECO:0008006" key="7">
    <source>
        <dbReference type="Google" id="ProtNLM"/>
    </source>
</evidence>
<dbReference type="PANTHER" id="PTHR37042:SF4">
    <property type="entry name" value="OUTER MEMBRANE PROTEIN RV1973"/>
    <property type="match status" value="1"/>
</dbReference>
<accession>F8AXI8</accession>
<evidence type="ECO:0000256" key="2">
    <source>
        <dbReference type="ARBA" id="ARBA00023136"/>
    </source>
</evidence>
<dbReference type="RefSeq" id="WP_013873414.1">
    <property type="nucleotide sequence ID" value="NC_015656.1"/>
</dbReference>
<gene>
    <name evidence="5" type="ordered locus">FsymDg_2051</name>
</gene>
<evidence type="ECO:0000256" key="3">
    <source>
        <dbReference type="SAM" id="MobiDB-lite"/>
    </source>
</evidence>
<dbReference type="AlphaFoldDB" id="F8AXI8"/>
<dbReference type="PANTHER" id="PTHR37042">
    <property type="entry name" value="OUTER MEMBRANE PROTEIN RV1973"/>
    <property type="match status" value="1"/>
</dbReference>
<organism evidence="5 6">
    <name type="scientific">Candidatus Protofrankia datiscae</name>
    <dbReference type="NCBI Taxonomy" id="2716812"/>
    <lineage>
        <taxon>Bacteria</taxon>
        <taxon>Bacillati</taxon>
        <taxon>Actinomycetota</taxon>
        <taxon>Actinomycetes</taxon>
        <taxon>Frankiales</taxon>
        <taxon>Frankiaceae</taxon>
        <taxon>Protofrankia</taxon>
    </lineage>
</organism>
<sequence length="320" mass="32580">MTSAHRSRTDRATTHPSAPGRRRPSHRQRRDGDSDVDLAVDPSVDTTVDHEARDGASNALTTPEAPDASKVPEAPDTPDTPDTPDASGASKVPEVPESSADGGESDGSALDAATGKPADDSPAAATGEPRVGPGTPGGGARRRSTVPAVPALARVQVLVALVAGLAAAVTAAVALGVHADRAGRHPLSTNDAFVDSAATTALMQDIGKTVETVFTVNPNSVAATEQAAKDSLTGSATDQYEQLYRPLLQQAPARGVSVTTTVRAVGVTALNGNRADVLVLADQAAQSSSAQQSNSSGPAHLGLVLENQDGHWKISNIEIL</sequence>
<name>F8AXI8_9ACTN</name>
<protein>
    <recommendedName>
        <fullName evidence="7">Mce-associated membrane protein</fullName>
    </recommendedName>
</protein>
<dbReference type="Proteomes" id="UP000001549">
    <property type="component" value="Chromosome"/>
</dbReference>
<keyword evidence="6" id="KW-1185">Reference proteome</keyword>
<feature type="region of interest" description="Disordered" evidence="3">
    <location>
        <begin position="1"/>
        <end position="143"/>
    </location>
</feature>
<keyword evidence="2 4" id="KW-0472">Membrane</keyword>
<keyword evidence="4" id="KW-1133">Transmembrane helix</keyword>
<evidence type="ECO:0000256" key="1">
    <source>
        <dbReference type="ARBA" id="ARBA00004370"/>
    </source>
</evidence>
<feature type="compositionally biased region" description="Basic residues" evidence="3">
    <location>
        <begin position="20"/>
        <end position="29"/>
    </location>
</feature>
<evidence type="ECO:0000313" key="5">
    <source>
        <dbReference type="EMBL" id="AEH09475.1"/>
    </source>
</evidence>
<dbReference type="EMBL" id="CP002801">
    <property type="protein sequence ID" value="AEH09475.1"/>
    <property type="molecule type" value="Genomic_DNA"/>
</dbReference>
<evidence type="ECO:0000313" key="6">
    <source>
        <dbReference type="Proteomes" id="UP000001549"/>
    </source>
</evidence>
<feature type="transmembrane region" description="Helical" evidence="4">
    <location>
        <begin position="151"/>
        <end position="177"/>
    </location>
</feature>
<dbReference type="STRING" id="656024.FsymDg_2051"/>